<organism evidence="4">
    <name type="scientific">Brugia pahangi</name>
    <name type="common">Filarial nematode worm</name>
    <dbReference type="NCBI Taxonomy" id="6280"/>
    <lineage>
        <taxon>Eukaryota</taxon>
        <taxon>Metazoa</taxon>
        <taxon>Ecdysozoa</taxon>
        <taxon>Nematoda</taxon>
        <taxon>Chromadorea</taxon>
        <taxon>Rhabditida</taxon>
        <taxon>Spirurina</taxon>
        <taxon>Spiruromorpha</taxon>
        <taxon>Filarioidea</taxon>
        <taxon>Onchocercidae</taxon>
        <taxon>Brugia</taxon>
    </lineage>
</organism>
<keyword evidence="3" id="KW-1185">Reference proteome</keyword>
<reference evidence="4" key="1">
    <citation type="submission" date="2017-02" db="UniProtKB">
        <authorList>
            <consortium name="WormBaseParasite"/>
        </authorList>
    </citation>
    <scope>IDENTIFICATION</scope>
</reference>
<dbReference type="AlphaFoldDB" id="A0A0N4T7I5"/>
<feature type="compositionally biased region" description="Basic and acidic residues" evidence="1">
    <location>
        <begin position="26"/>
        <end position="52"/>
    </location>
</feature>
<gene>
    <name evidence="2" type="ORF">BPAG_LOCUS4136</name>
</gene>
<sequence>MQFITSSKEESEESIEDDKDFENVSEDIKDDKYCNDDGIVSKEDNDEKESSNKDINSANLNASIFKMENDLLSLFVVALNEINTLADEALTLGKNPSS</sequence>
<reference evidence="2 3" key="2">
    <citation type="submission" date="2018-11" db="EMBL/GenBank/DDBJ databases">
        <authorList>
            <consortium name="Pathogen Informatics"/>
        </authorList>
    </citation>
    <scope>NUCLEOTIDE SEQUENCE [LARGE SCALE GENOMIC DNA]</scope>
</reference>
<accession>A0A0N4T7I5</accession>
<evidence type="ECO:0000313" key="3">
    <source>
        <dbReference type="Proteomes" id="UP000278627"/>
    </source>
</evidence>
<evidence type="ECO:0000256" key="1">
    <source>
        <dbReference type="SAM" id="MobiDB-lite"/>
    </source>
</evidence>
<evidence type="ECO:0000313" key="2">
    <source>
        <dbReference type="EMBL" id="VDN85322.1"/>
    </source>
</evidence>
<dbReference type="WBParaSite" id="BPAG_0000417201-mRNA-1">
    <property type="protein sequence ID" value="BPAG_0000417201-mRNA-1"/>
    <property type="gene ID" value="BPAG_0000417201"/>
</dbReference>
<feature type="region of interest" description="Disordered" evidence="1">
    <location>
        <begin position="1"/>
        <end position="54"/>
    </location>
</feature>
<feature type="compositionally biased region" description="Acidic residues" evidence="1">
    <location>
        <begin position="10"/>
        <end position="25"/>
    </location>
</feature>
<name>A0A0N4T7I5_BRUPA</name>
<proteinExistence type="predicted"/>
<evidence type="ECO:0000313" key="4">
    <source>
        <dbReference type="WBParaSite" id="BPAG_0000417201-mRNA-1"/>
    </source>
</evidence>
<protein>
    <submittedName>
        <fullName evidence="2 4">Uncharacterized protein</fullName>
    </submittedName>
</protein>
<dbReference type="EMBL" id="UZAD01001773">
    <property type="protein sequence ID" value="VDN85322.1"/>
    <property type="molecule type" value="Genomic_DNA"/>
</dbReference>
<dbReference type="Proteomes" id="UP000278627">
    <property type="component" value="Unassembled WGS sequence"/>
</dbReference>